<evidence type="ECO:0000256" key="1">
    <source>
        <dbReference type="ARBA" id="ARBA00004123"/>
    </source>
</evidence>
<dbReference type="Proteomes" id="UP000095284">
    <property type="component" value="Unplaced"/>
</dbReference>
<dbReference type="SUPFAM" id="SSF57667">
    <property type="entry name" value="beta-beta-alpha zinc fingers"/>
    <property type="match status" value="2"/>
</dbReference>
<keyword evidence="6" id="KW-0805">Transcription regulation</keyword>
<dbReference type="FunFam" id="3.30.160.60:FF:000450">
    <property type="entry name" value="PR domain zinc finger protein 14"/>
    <property type="match status" value="1"/>
</dbReference>
<keyword evidence="4 10" id="KW-0863">Zinc-finger</keyword>
<dbReference type="GO" id="GO:0005634">
    <property type="term" value="C:nucleus"/>
    <property type="evidence" value="ECO:0007669"/>
    <property type="project" value="UniProtKB-SubCell"/>
</dbReference>
<dbReference type="GO" id="GO:0000977">
    <property type="term" value="F:RNA polymerase II transcription regulatory region sequence-specific DNA binding"/>
    <property type="evidence" value="ECO:0007669"/>
    <property type="project" value="TreeGrafter"/>
</dbReference>
<evidence type="ECO:0000256" key="11">
    <source>
        <dbReference type="SAM" id="MobiDB-lite"/>
    </source>
</evidence>
<evidence type="ECO:0000256" key="9">
    <source>
        <dbReference type="ARBA" id="ARBA00023242"/>
    </source>
</evidence>
<accession>A0A1I7RWI3</accession>
<dbReference type="GO" id="GO:0008270">
    <property type="term" value="F:zinc ion binding"/>
    <property type="evidence" value="ECO:0007669"/>
    <property type="project" value="UniProtKB-KW"/>
</dbReference>
<feature type="domain" description="C2H2-type" evidence="12">
    <location>
        <begin position="171"/>
        <end position="199"/>
    </location>
</feature>
<evidence type="ECO:0000256" key="8">
    <source>
        <dbReference type="ARBA" id="ARBA00023163"/>
    </source>
</evidence>
<evidence type="ECO:0000256" key="3">
    <source>
        <dbReference type="ARBA" id="ARBA00022737"/>
    </source>
</evidence>
<organism evidence="13 14">
    <name type="scientific">Bursaphelenchus xylophilus</name>
    <name type="common">Pinewood nematode worm</name>
    <name type="synonym">Aphelenchoides xylophilus</name>
    <dbReference type="NCBI Taxonomy" id="6326"/>
    <lineage>
        <taxon>Eukaryota</taxon>
        <taxon>Metazoa</taxon>
        <taxon>Ecdysozoa</taxon>
        <taxon>Nematoda</taxon>
        <taxon>Chromadorea</taxon>
        <taxon>Rhabditida</taxon>
        <taxon>Tylenchina</taxon>
        <taxon>Tylenchomorpha</taxon>
        <taxon>Aphelenchoidea</taxon>
        <taxon>Aphelenchoididae</taxon>
        <taxon>Bursaphelenchus</taxon>
    </lineage>
</organism>
<dbReference type="InterPro" id="IPR050331">
    <property type="entry name" value="Zinc_finger"/>
</dbReference>
<keyword evidence="7" id="KW-0238">DNA-binding</keyword>
<feature type="domain" description="C2H2-type" evidence="12">
    <location>
        <begin position="141"/>
        <end position="169"/>
    </location>
</feature>
<dbReference type="Gene3D" id="3.30.160.60">
    <property type="entry name" value="Classic Zinc Finger"/>
    <property type="match status" value="2"/>
</dbReference>
<evidence type="ECO:0000256" key="10">
    <source>
        <dbReference type="PROSITE-ProRule" id="PRU00042"/>
    </source>
</evidence>
<evidence type="ECO:0000313" key="13">
    <source>
        <dbReference type="Proteomes" id="UP000095284"/>
    </source>
</evidence>
<dbReference type="FunFam" id="3.30.160.60:FF:000905">
    <property type="entry name" value="PR domain containing 14"/>
    <property type="match status" value="1"/>
</dbReference>
<name>A0A1I7RWI3_BURXY</name>
<dbReference type="PANTHER" id="PTHR16515">
    <property type="entry name" value="PR DOMAIN ZINC FINGER PROTEIN"/>
    <property type="match status" value="1"/>
</dbReference>
<protein>
    <submittedName>
        <fullName evidence="14">Zinc finger, C2H2 type</fullName>
    </submittedName>
</protein>
<feature type="region of interest" description="Disordered" evidence="11">
    <location>
        <begin position="1"/>
        <end position="32"/>
    </location>
</feature>
<evidence type="ECO:0000259" key="12">
    <source>
        <dbReference type="PROSITE" id="PS50157"/>
    </source>
</evidence>
<feature type="compositionally biased region" description="Low complexity" evidence="11">
    <location>
        <begin position="12"/>
        <end position="32"/>
    </location>
</feature>
<evidence type="ECO:0000256" key="2">
    <source>
        <dbReference type="ARBA" id="ARBA00022723"/>
    </source>
</evidence>
<keyword evidence="2" id="KW-0479">Metal-binding</keyword>
<dbReference type="InterPro" id="IPR036236">
    <property type="entry name" value="Znf_C2H2_sf"/>
</dbReference>
<evidence type="ECO:0000256" key="5">
    <source>
        <dbReference type="ARBA" id="ARBA00022833"/>
    </source>
</evidence>
<proteinExistence type="predicted"/>
<reference evidence="14" key="1">
    <citation type="submission" date="2016-11" db="UniProtKB">
        <authorList>
            <consortium name="WormBaseParasite"/>
        </authorList>
    </citation>
    <scope>IDENTIFICATION</scope>
</reference>
<dbReference type="AlphaFoldDB" id="A0A1I7RWI3"/>
<dbReference type="InterPro" id="IPR013087">
    <property type="entry name" value="Znf_C2H2_type"/>
</dbReference>
<keyword evidence="3" id="KW-0677">Repeat</keyword>
<keyword evidence="9" id="KW-0539">Nucleus</keyword>
<dbReference type="PANTHER" id="PTHR16515:SF19">
    <property type="entry name" value="PR DOMAIN ZINC FINGER PROTEIN 14"/>
    <property type="match status" value="1"/>
</dbReference>
<sequence length="200" mass="22767">MLQNTTMFPHETPSTSFTSTSTSMSPSSSTTSPLHYNPFQLFMQLKQAENLRNSENLFNRAPATNIFPVPAFDQLRLLQQVGFMNLAKTMLMSQQKPANSAEHLRVHSGERPYKCPYCTKSFTASSILRTHIRQHSGEKPFKCTFCGKSFASHAAHDSHVRRTHTTLDSSFNCARCDKRFETEEHLVFHLECVHRGQKTP</sequence>
<keyword evidence="5" id="KW-0862">Zinc</keyword>
<dbReference type="WBParaSite" id="BXY_0509600.1">
    <property type="protein sequence ID" value="BXY_0509600.1"/>
    <property type="gene ID" value="BXY_0509600"/>
</dbReference>
<dbReference type="PROSITE" id="PS50157">
    <property type="entry name" value="ZINC_FINGER_C2H2_2"/>
    <property type="match status" value="3"/>
</dbReference>
<evidence type="ECO:0000313" key="14">
    <source>
        <dbReference type="WBParaSite" id="BXY_0509600.1"/>
    </source>
</evidence>
<evidence type="ECO:0000256" key="7">
    <source>
        <dbReference type="ARBA" id="ARBA00023125"/>
    </source>
</evidence>
<comment type="subcellular location">
    <subcellularLocation>
        <location evidence="1">Nucleus</location>
    </subcellularLocation>
</comment>
<keyword evidence="8" id="KW-0804">Transcription</keyword>
<dbReference type="SMART" id="SM00355">
    <property type="entry name" value="ZnF_C2H2"/>
    <property type="match status" value="3"/>
</dbReference>
<evidence type="ECO:0000256" key="6">
    <source>
        <dbReference type="ARBA" id="ARBA00023015"/>
    </source>
</evidence>
<feature type="domain" description="C2H2-type" evidence="12">
    <location>
        <begin position="113"/>
        <end position="140"/>
    </location>
</feature>
<evidence type="ECO:0000256" key="4">
    <source>
        <dbReference type="ARBA" id="ARBA00022771"/>
    </source>
</evidence>
<dbReference type="PROSITE" id="PS00028">
    <property type="entry name" value="ZINC_FINGER_C2H2_1"/>
    <property type="match status" value="3"/>
</dbReference>
<dbReference type="Pfam" id="PF13894">
    <property type="entry name" value="zf-C2H2_4"/>
    <property type="match status" value="1"/>
</dbReference>
<dbReference type="GO" id="GO:0006357">
    <property type="term" value="P:regulation of transcription by RNA polymerase II"/>
    <property type="evidence" value="ECO:0007669"/>
    <property type="project" value="TreeGrafter"/>
</dbReference>